<dbReference type="EMBL" id="PSQE01000002">
    <property type="protein sequence ID" value="RHN75159.1"/>
    <property type="molecule type" value="Genomic_DNA"/>
</dbReference>
<name>A0A396JA46_MEDTR</name>
<organism evidence="1 2">
    <name type="scientific">Medicago truncatula</name>
    <name type="common">Barrel medic</name>
    <name type="synonym">Medicago tribuloides</name>
    <dbReference type="NCBI Taxonomy" id="3880"/>
    <lineage>
        <taxon>Eukaryota</taxon>
        <taxon>Viridiplantae</taxon>
        <taxon>Streptophyta</taxon>
        <taxon>Embryophyta</taxon>
        <taxon>Tracheophyta</taxon>
        <taxon>Spermatophyta</taxon>
        <taxon>Magnoliopsida</taxon>
        <taxon>eudicotyledons</taxon>
        <taxon>Gunneridae</taxon>
        <taxon>Pentapetalae</taxon>
        <taxon>rosids</taxon>
        <taxon>fabids</taxon>
        <taxon>Fabales</taxon>
        <taxon>Fabaceae</taxon>
        <taxon>Papilionoideae</taxon>
        <taxon>50 kb inversion clade</taxon>
        <taxon>NPAAA clade</taxon>
        <taxon>Hologalegina</taxon>
        <taxon>IRL clade</taxon>
        <taxon>Trifolieae</taxon>
        <taxon>Medicago</taxon>
    </lineage>
</organism>
<gene>
    <name evidence="1" type="ORF">MtrunA17_Chr2g0318111</name>
</gene>
<dbReference type="Proteomes" id="UP000265566">
    <property type="component" value="Chromosome 2"/>
</dbReference>
<protein>
    <submittedName>
        <fullName evidence="1">Uncharacterized protein</fullName>
    </submittedName>
</protein>
<dbReference type="AlphaFoldDB" id="A0A396JA46"/>
<accession>A0A396JA46</accession>
<evidence type="ECO:0000313" key="1">
    <source>
        <dbReference type="EMBL" id="RHN75159.1"/>
    </source>
</evidence>
<sequence>MVVLLQSYHPLNLPYHVPPVTYVCCFSCRSGTKPNHQATNTHTKS</sequence>
<evidence type="ECO:0000313" key="2">
    <source>
        <dbReference type="Proteomes" id="UP000265566"/>
    </source>
</evidence>
<proteinExistence type="predicted"/>
<dbReference type="Gramene" id="rna11321">
    <property type="protein sequence ID" value="RHN75159.1"/>
    <property type="gene ID" value="gene11321"/>
</dbReference>
<reference evidence="2" key="1">
    <citation type="journal article" date="2018" name="Nat. Plants">
        <title>Whole-genome landscape of Medicago truncatula symbiotic genes.</title>
        <authorList>
            <person name="Pecrix Y."/>
            <person name="Staton S.E."/>
            <person name="Sallet E."/>
            <person name="Lelandais-Briere C."/>
            <person name="Moreau S."/>
            <person name="Carrere S."/>
            <person name="Blein T."/>
            <person name="Jardinaud M.F."/>
            <person name="Latrasse D."/>
            <person name="Zouine M."/>
            <person name="Zahm M."/>
            <person name="Kreplak J."/>
            <person name="Mayjonade B."/>
            <person name="Satge C."/>
            <person name="Perez M."/>
            <person name="Cauet S."/>
            <person name="Marande W."/>
            <person name="Chantry-Darmon C."/>
            <person name="Lopez-Roques C."/>
            <person name="Bouchez O."/>
            <person name="Berard A."/>
            <person name="Debelle F."/>
            <person name="Munos S."/>
            <person name="Bendahmane A."/>
            <person name="Berges H."/>
            <person name="Niebel A."/>
            <person name="Buitink J."/>
            <person name="Frugier F."/>
            <person name="Benhamed M."/>
            <person name="Crespi M."/>
            <person name="Gouzy J."/>
            <person name="Gamas P."/>
        </authorList>
    </citation>
    <scope>NUCLEOTIDE SEQUENCE [LARGE SCALE GENOMIC DNA]</scope>
    <source>
        <strain evidence="2">cv. Jemalong A17</strain>
    </source>
</reference>
<comment type="caution">
    <text evidence="1">The sequence shown here is derived from an EMBL/GenBank/DDBJ whole genome shotgun (WGS) entry which is preliminary data.</text>
</comment>